<sequence>MFLKKTQFFAGNGNSNLANIDWLKIIPIIVSLLALGLSGYSFWINYNRTKYMDTTNFHIIQNFWQENPSYTLYNESTKPLTSPPHPTYLMYIPSVIKRGETIFLVLLPISYENVKSQTLTGKTIDEVMTSTLPKNFYAKKGMRDVNESHLGNDVKIRTYPSLLIGTQVQYSYKDNPKDLKKITFLSMSVGDKIEISEEEWEDLKNYTKNIDSIKGNEVKINGEQSIYETAHNYLVNEFKRINSDDDKVNLLALAGLKLDSDTLKSKLETINNFMDILKTPDEDNFHSIAYKLLHKYRILPQDPLVPDY</sequence>
<reference evidence="2" key="1">
    <citation type="submission" date="2023-04" db="EMBL/GenBank/DDBJ databases">
        <title>A new Streptococcus species isolated from the patient with bacteremia.</title>
        <authorList>
            <person name="Chen Y.-S."/>
            <person name="Lee C.-Y."/>
            <person name="Chan C.-K."/>
        </authorList>
    </citation>
    <scope>NUCLEOTIDE SEQUENCE</scope>
    <source>
        <strain evidence="2">ST22-14</strain>
    </source>
</reference>
<gene>
    <name evidence="2" type="ORF">QEZ38_07115</name>
</gene>
<evidence type="ECO:0000313" key="2">
    <source>
        <dbReference type="EMBL" id="MDI1474463.1"/>
    </source>
</evidence>
<dbReference type="RefSeq" id="WP_281335456.1">
    <property type="nucleotide sequence ID" value="NZ_JARZZP010000011.1"/>
</dbReference>
<evidence type="ECO:0000256" key="1">
    <source>
        <dbReference type="SAM" id="Phobius"/>
    </source>
</evidence>
<dbReference type="Proteomes" id="UP001160991">
    <property type="component" value="Unassembled WGS sequence"/>
</dbReference>
<evidence type="ECO:0000313" key="3">
    <source>
        <dbReference type="Proteomes" id="UP001160991"/>
    </source>
</evidence>
<keyword evidence="1" id="KW-0472">Membrane</keyword>
<protein>
    <submittedName>
        <fullName evidence="2">Uncharacterized protein</fullName>
    </submittedName>
</protein>
<proteinExistence type="predicted"/>
<accession>A0ABT6PEP3</accession>
<feature type="transmembrane region" description="Helical" evidence="1">
    <location>
        <begin position="22"/>
        <end position="43"/>
    </location>
</feature>
<keyword evidence="1" id="KW-0812">Transmembrane</keyword>
<organism evidence="2 3">
    <name type="scientific">Streptococcus taonis</name>
    <dbReference type="NCBI Taxonomy" id="3041623"/>
    <lineage>
        <taxon>Bacteria</taxon>
        <taxon>Bacillati</taxon>
        <taxon>Bacillota</taxon>
        <taxon>Bacilli</taxon>
        <taxon>Lactobacillales</taxon>
        <taxon>Streptococcaceae</taxon>
        <taxon>Streptococcus</taxon>
    </lineage>
</organism>
<name>A0ABT6PEP3_9STRE</name>
<dbReference type="EMBL" id="JARZZP010000011">
    <property type="protein sequence ID" value="MDI1474463.1"/>
    <property type="molecule type" value="Genomic_DNA"/>
</dbReference>
<keyword evidence="1" id="KW-1133">Transmembrane helix</keyword>
<comment type="caution">
    <text evidence="2">The sequence shown here is derived from an EMBL/GenBank/DDBJ whole genome shotgun (WGS) entry which is preliminary data.</text>
</comment>
<keyword evidence="3" id="KW-1185">Reference proteome</keyword>